<evidence type="ECO:0000313" key="2">
    <source>
        <dbReference type="Proteomes" id="UP000070544"/>
    </source>
</evidence>
<dbReference type="OrthoDB" id="70168at2759"/>
<reference evidence="1 2" key="1">
    <citation type="journal article" date="2015" name="Genome Biol. Evol.">
        <title>Phylogenomic analyses indicate that early fungi evolved digesting cell walls of algal ancestors of land plants.</title>
        <authorList>
            <person name="Chang Y."/>
            <person name="Wang S."/>
            <person name="Sekimoto S."/>
            <person name="Aerts A.L."/>
            <person name="Choi C."/>
            <person name="Clum A."/>
            <person name="LaButti K.M."/>
            <person name="Lindquist E.A."/>
            <person name="Yee Ngan C."/>
            <person name="Ohm R.A."/>
            <person name="Salamov A.A."/>
            <person name="Grigoriev I.V."/>
            <person name="Spatafora J.W."/>
            <person name="Berbee M.L."/>
        </authorList>
    </citation>
    <scope>NUCLEOTIDE SEQUENCE [LARGE SCALE GENOMIC DNA]</scope>
    <source>
        <strain evidence="1 2">JEL478</strain>
    </source>
</reference>
<keyword evidence="2" id="KW-1185">Reference proteome</keyword>
<accession>A0A139A8I9</accession>
<gene>
    <name evidence="1" type="ORF">M427DRAFT_59233</name>
</gene>
<dbReference type="AlphaFoldDB" id="A0A139A8I9"/>
<dbReference type="PANTHER" id="PTHR40763:SF5">
    <property type="entry name" value="MEMBRANE PROTEIN"/>
    <property type="match status" value="1"/>
</dbReference>
<dbReference type="Proteomes" id="UP000070544">
    <property type="component" value="Unassembled WGS sequence"/>
</dbReference>
<sequence>MTAFEKQSPFPEAVPPAYTTIVDQHAFVPAYPGVPPPPSVPSIPPSSSIPGIPFPPPGIAYGPLHRDDQTYYAIMSGTNPSFKGKVIPKRIVAYAFMGGINIDLRGGILQPGGVTEIECYAVMGGVSIRVPPNMPVDVSGNAIIGGFTNETTRRDITGQQVMDGVRTIVTSAFGVDPFPPKTVYPEQPRNSALLVTGFATMGGASVQAN</sequence>
<dbReference type="PANTHER" id="PTHR40763">
    <property type="entry name" value="MEMBRANE PROTEIN-RELATED"/>
    <property type="match status" value="1"/>
</dbReference>
<evidence type="ECO:0000313" key="1">
    <source>
        <dbReference type="EMBL" id="KXS12703.1"/>
    </source>
</evidence>
<proteinExistence type="predicted"/>
<organism evidence="1 2">
    <name type="scientific">Gonapodya prolifera (strain JEL478)</name>
    <name type="common">Monoblepharis prolifera</name>
    <dbReference type="NCBI Taxonomy" id="1344416"/>
    <lineage>
        <taxon>Eukaryota</taxon>
        <taxon>Fungi</taxon>
        <taxon>Fungi incertae sedis</taxon>
        <taxon>Chytridiomycota</taxon>
        <taxon>Chytridiomycota incertae sedis</taxon>
        <taxon>Monoblepharidomycetes</taxon>
        <taxon>Monoblepharidales</taxon>
        <taxon>Gonapodyaceae</taxon>
        <taxon>Gonapodya</taxon>
    </lineage>
</organism>
<name>A0A139A8I9_GONPJ</name>
<dbReference type="EMBL" id="KQ965785">
    <property type="protein sequence ID" value="KXS12703.1"/>
    <property type="molecule type" value="Genomic_DNA"/>
</dbReference>
<protein>
    <submittedName>
        <fullName evidence="1">Uncharacterized protein</fullName>
    </submittedName>
</protein>